<dbReference type="InterPro" id="IPR050090">
    <property type="entry name" value="Tyrosine_recombinase_XerCD"/>
</dbReference>
<reference evidence="6" key="1">
    <citation type="submission" date="2019-06" db="EMBL/GenBank/DDBJ databases">
        <title>Sulfurimonas gotlandica sp. nov., a chemoautotrophic and psychrotolerant epsilonproteobacterium isolated from a pelagic redoxcline, and an emended description of the genus Sulfurimonas.</title>
        <authorList>
            <person name="Wang S."/>
            <person name="Jiang L."/>
            <person name="Shao Z."/>
        </authorList>
    </citation>
    <scope>NUCLEOTIDE SEQUENCE [LARGE SCALE GENOMIC DNA]</scope>
    <source>
        <strain evidence="6">1-1N</strain>
    </source>
</reference>
<feature type="domain" description="Tyr recombinase" evidence="4">
    <location>
        <begin position="205"/>
        <end position="426"/>
    </location>
</feature>
<dbReference type="InterPro" id="IPR010998">
    <property type="entry name" value="Integrase_recombinase_N"/>
</dbReference>
<comment type="similarity">
    <text evidence="1">Belongs to the 'phage' integrase family.</text>
</comment>
<keyword evidence="3" id="KW-0233">DNA recombination</keyword>
<evidence type="ECO:0000313" key="6">
    <source>
        <dbReference type="Proteomes" id="UP000326061"/>
    </source>
</evidence>
<dbReference type="Gene3D" id="1.10.150.130">
    <property type="match status" value="1"/>
</dbReference>
<gene>
    <name evidence="5" type="ORF">FJR47_07545</name>
</gene>
<dbReference type="InterPro" id="IPR002104">
    <property type="entry name" value="Integrase_catalytic"/>
</dbReference>
<evidence type="ECO:0000256" key="1">
    <source>
        <dbReference type="ARBA" id="ARBA00008857"/>
    </source>
</evidence>
<evidence type="ECO:0000256" key="3">
    <source>
        <dbReference type="ARBA" id="ARBA00023172"/>
    </source>
</evidence>
<protein>
    <recommendedName>
        <fullName evidence="4">Tyr recombinase domain-containing protein</fullName>
    </recommendedName>
</protein>
<evidence type="ECO:0000256" key="2">
    <source>
        <dbReference type="ARBA" id="ARBA00023125"/>
    </source>
</evidence>
<dbReference type="PANTHER" id="PTHR30349">
    <property type="entry name" value="PHAGE INTEGRASE-RELATED"/>
    <property type="match status" value="1"/>
</dbReference>
<dbReference type="Pfam" id="PF00589">
    <property type="entry name" value="Phage_integrase"/>
    <property type="match status" value="1"/>
</dbReference>
<dbReference type="AlphaFoldDB" id="A0AAJ4A4I2"/>
<organism evidence="5 6">
    <name type="scientific">Sulfurimonas xiamenensis</name>
    <dbReference type="NCBI Taxonomy" id="2590021"/>
    <lineage>
        <taxon>Bacteria</taxon>
        <taxon>Pseudomonadati</taxon>
        <taxon>Campylobacterota</taxon>
        <taxon>Epsilonproteobacteria</taxon>
        <taxon>Campylobacterales</taxon>
        <taxon>Sulfurimonadaceae</taxon>
        <taxon>Sulfurimonas</taxon>
    </lineage>
</organism>
<dbReference type="SUPFAM" id="SSF56349">
    <property type="entry name" value="DNA breaking-rejoining enzymes"/>
    <property type="match status" value="1"/>
</dbReference>
<dbReference type="KEGG" id="suln:FJR47_07545"/>
<evidence type="ECO:0000259" key="4">
    <source>
        <dbReference type="PROSITE" id="PS51898"/>
    </source>
</evidence>
<sequence length="430" mass="51284">MSNKLIKVPDTENLYYKNVKIIYDGKYGPREKTVKRYTLRFLNEDGKRKQEEIGDDLTIKKALQIQENKKKFIESIKSKTKRTRRTRQKQPIISIPQQEKKFSVQTINDLAQYYFNNNQDKKTINREKRTYEIYIKDVFGTQDAKNIKVSDVKLFYANLKEKLAIKTAGNIILMMKKYYNYAIKHHYYTGVNLVSEIEITHPDNTRTKYLTKEQIQELENDKRVLENEDIHLFVLLSTRTGSRAGSIMKATKFDVDLEKHTIKLHNFKKKVEDTKEYTAYFDDITRNALEKRFETCKTHEKIIKSTYASLRKKLQRILDDLFNYTDRDNEKELDSKGRVKSYKQLLYSKKGLRSDEAVSEEDLEVRAKRRKNRIVIHSIRHSFAYNFLKQEKSSIFKLKNLLNHSDIKMTLRYAHDDEDENKEIIKNMYK</sequence>
<dbReference type="RefSeq" id="WP_152299831.1">
    <property type="nucleotide sequence ID" value="NZ_CP041166.1"/>
</dbReference>
<dbReference type="Gene3D" id="1.10.443.10">
    <property type="entry name" value="Intergrase catalytic core"/>
    <property type="match status" value="1"/>
</dbReference>
<dbReference type="EMBL" id="CP041166">
    <property type="protein sequence ID" value="QFR43770.1"/>
    <property type="molecule type" value="Genomic_DNA"/>
</dbReference>
<proteinExistence type="inferred from homology"/>
<dbReference type="PANTHER" id="PTHR30349:SF41">
    <property type="entry name" value="INTEGRASE_RECOMBINASE PROTEIN MJ0367-RELATED"/>
    <property type="match status" value="1"/>
</dbReference>
<dbReference type="PROSITE" id="PS51898">
    <property type="entry name" value="TYR_RECOMBINASE"/>
    <property type="match status" value="1"/>
</dbReference>
<dbReference type="GO" id="GO:0006310">
    <property type="term" value="P:DNA recombination"/>
    <property type="evidence" value="ECO:0007669"/>
    <property type="project" value="UniProtKB-KW"/>
</dbReference>
<name>A0AAJ4A4I2_9BACT</name>
<dbReference type="GO" id="GO:0015074">
    <property type="term" value="P:DNA integration"/>
    <property type="evidence" value="ECO:0007669"/>
    <property type="project" value="InterPro"/>
</dbReference>
<dbReference type="InterPro" id="IPR011010">
    <property type="entry name" value="DNA_brk_join_enz"/>
</dbReference>
<dbReference type="Proteomes" id="UP000326061">
    <property type="component" value="Chromosome"/>
</dbReference>
<evidence type="ECO:0000313" key="5">
    <source>
        <dbReference type="EMBL" id="QFR43770.1"/>
    </source>
</evidence>
<keyword evidence="6" id="KW-1185">Reference proteome</keyword>
<keyword evidence="2" id="KW-0238">DNA-binding</keyword>
<accession>A0AAJ4A4I2</accession>
<dbReference type="InterPro" id="IPR013762">
    <property type="entry name" value="Integrase-like_cat_sf"/>
</dbReference>
<dbReference type="GO" id="GO:0003677">
    <property type="term" value="F:DNA binding"/>
    <property type="evidence" value="ECO:0007669"/>
    <property type="project" value="UniProtKB-KW"/>
</dbReference>